<reference evidence="3" key="1">
    <citation type="submission" date="2016-06" db="EMBL/GenBank/DDBJ databases">
        <authorList>
            <person name="Sutton G."/>
            <person name="Brinkac L."/>
            <person name="Sanka R."/>
            <person name="Adams M."/>
            <person name="Lau E."/>
            <person name="Mehaffy C."/>
            <person name="Tameris M."/>
            <person name="Hatherill M."/>
            <person name="Hanekom W."/>
            <person name="Mahomed H."/>
            <person name="Mcshane H."/>
        </authorList>
    </citation>
    <scope>NUCLEOTIDE SEQUENCE [LARGE SCALE GENOMIC DNA]</scope>
    <source>
        <strain evidence="3">852002-10433_SCH5171157</strain>
    </source>
</reference>
<feature type="region of interest" description="Disordered" evidence="1">
    <location>
        <begin position="76"/>
        <end position="104"/>
    </location>
</feature>
<accession>A0A1A0V7S8</accession>
<dbReference type="OrthoDB" id="3872177at2"/>
<sequence>MDLGAGRYELQEKYYSDAAKDMVNDLAGDPSLQKESVKDEHGNIVIRGTDDMGWGEMVDYNVNRLTYPGWSAESFEAGQAADPGELELDPGQRGTGRQECGDPR</sequence>
<dbReference type="AlphaFoldDB" id="A0A1A0V7S8"/>
<protein>
    <submittedName>
        <fullName evidence="2">Uncharacterized protein</fullName>
    </submittedName>
</protein>
<proteinExistence type="predicted"/>
<organism evidence="2 3">
    <name type="scientific">Mycolicibacterium peregrinum</name>
    <name type="common">Mycobacterium peregrinum</name>
    <dbReference type="NCBI Taxonomy" id="43304"/>
    <lineage>
        <taxon>Bacteria</taxon>
        <taxon>Bacillati</taxon>
        <taxon>Actinomycetota</taxon>
        <taxon>Actinomycetes</taxon>
        <taxon>Mycobacteriales</taxon>
        <taxon>Mycobacteriaceae</taxon>
        <taxon>Mycolicibacterium</taxon>
    </lineage>
</organism>
<evidence type="ECO:0000256" key="1">
    <source>
        <dbReference type="SAM" id="MobiDB-lite"/>
    </source>
</evidence>
<gene>
    <name evidence="2" type="ORF">A5779_12910</name>
</gene>
<evidence type="ECO:0000313" key="3">
    <source>
        <dbReference type="Proteomes" id="UP000094008"/>
    </source>
</evidence>
<evidence type="ECO:0000313" key="2">
    <source>
        <dbReference type="EMBL" id="OBB79288.1"/>
    </source>
</evidence>
<name>A0A1A0V7S8_MYCPR</name>
<dbReference type="EMBL" id="LZSY01000205">
    <property type="protein sequence ID" value="OBB79288.1"/>
    <property type="molecule type" value="Genomic_DNA"/>
</dbReference>
<dbReference type="RefSeq" id="WP_064888185.1">
    <property type="nucleotide sequence ID" value="NZ_LZSY01000205.1"/>
</dbReference>
<comment type="caution">
    <text evidence="2">The sequence shown here is derived from an EMBL/GenBank/DDBJ whole genome shotgun (WGS) entry which is preliminary data.</text>
</comment>
<dbReference type="Proteomes" id="UP000094008">
    <property type="component" value="Unassembled WGS sequence"/>
</dbReference>